<evidence type="ECO:0000313" key="1">
    <source>
        <dbReference type="EMBL" id="WCO00832.1"/>
    </source>
</evidence>
<dbReference type="Gene3D" id="2.160.10.10">
    <property type="entry name" value="Hexapeptide repeat proteins"/>
    <property type="match status" value="1"/>
</dbReference>
<accession>A0ABY7RUN5</accession>
<dbReference type="EMBL" id="CP116221">
    <property type="protein sequence ID" value="WCO00832.1"/>
    <property type="molecule type" value="Genomic_DNA"/>
</dbReference>
<name>A0ABY7RUN5_9FLAO</name>
<organism evidence="1 2">
    <name type="scientific">Psychroserpens ponticola</name>
    <dbReference type="NCBI Taxonomy" id="2932268"/>
    <lineage>
        <taxon>Bacteria</taxon>
        <taxon>Pseudomonadati</taxon>
        <taxon>Bacteroidota</taxon>
        <taxon>Flavobacteriia</taxon>
        <taxon>Flavobacteriales</taxon>
        <taxon>Flavobacteriaceae</taxon>
        <taxon>Psychroserpens</taxon>
    </lineage>
</organism>
<keyword evidence="2" id="KW-1185">Reference proteome</keyword>
<dbReference type="InterPro" id="IPR011004">
    <property type="entry name" value="Trimer_LpxA-like_sf"/>
</dbReference>
<dbReference type="PANTHER" id="PTHR23416">
    <property type="entry name" value="SIALIC ACID SYNTHASE-RELATED"/>
    <property type="match status" value="1"/>
</dbReference>
<dbReference type="SUPFAM" id="SSF51161">
    <property type="entry name" value="Trimeric LpxA-like enzymes"/>
    <property type="match status" value="1"/>
</dbReference>
<dbReference type="Proteomes" id="UP001202717">
    <property type="component" value="Chromosome"/>
</dbReference>
<gene>
    <name evidence="1" type="ORF">MUN68_012235</name>
</gene>
<keyword evidence="1" id="KW-0012">Acyltransferase</keyword>
<sequence>MMIKHYATKIILKVRKLGYKCFNTNKNISGKYTAIQPVVFRGKGSVVFGKHVKFGIVNSPMFYNTYAYIEARQPDSKIVFGNNVSVNNNFSITSEKSIIIKDDVLIGYNCHISDSNFHDLNPGNRLNTDLNPKEVSIGKNVFIGNNVTILKGVVLGENLVVAAGSVVTKSFSKNLIIGGVPAKIISELP</sequence>
<reference evidence="1 2" key="1">
    <citation type="submission" date="2023-01" db="EMBL/GenBank/DDBJ databases">
        <title>Psychroserpens ponticola sp. nov., isolated from seawater.</title>
        <authorList>
            <person name="Kristyanto S."/>
            <person name="Jung J."/>
            <person name="Kim J.M."/>
            <person name="Jeon C.O."/>
        </authorList>
    </citation>
    <scope>NUCLEOTIDE SEQUENCE [LARGE SCALE GENOMIC DNA]</scope>
    <source>
        <strain evidence="1 2">MSW6</strain>
    </source>
</reference>
<dbReference type="GO" id="GO:0016746">
    <property type="term" value="F:acyltransferase activity"/>
    <property type="evidence" value="ECO:0007669"/>
    <property type="project" value="UniProtKB-KW"/>
</dbReference>
<dbReference type="CDD" id="cd04647">
    <property type="entry name" value="LbH_MAT_like"/>
    <property type="match status" value="1"/>
</dbReference>
<dbReference type="InterPro" id="IPR051159">
    <property type="entry name" value="Hexapeptide_acetyltransf"/>
</dbReference>
<dbReference type="Pfam" id="PF14602">
    <property type="entry name" value="Hexapep_2"/>
    <property type="match status" value="1"/>
</dbReference>
<dbReference type="InterPro" id="IPR001451">
    <property type="entry name" value="Hexapep"/>
</dbReference>
<protein>
    <submittedName>
        <fullName evidence="1">Acyltransferase</fullName>
    </submittedName>
</protein>
<evidence type="ECO:0000313" key="2">
    <source>
        <dbReference type="Proteomes" id="UP001202717"/>
    </source>
</evidence>
<keyword evidence="1" id="KW-0808">Transferase</keyword>
<dbReference type="RefSeq" id="WP_249995825.1">
    <property type="nucleotide sequence ID" value="NZ_CP116221.1"/>
</dbReference>
<proteinExistence type="predicted"/>